<evidence type="ECO:0000313" key="3">
    <source>
        <dbReference type="Proteomes" id="UP001066276"/>
    </source>
</evidence>
<protein>
    <submittedName>
        <fullName evidence="2">Uncharacterized protein</fullName>
    </submittedName>
</protein>
<dbReference type="Proteomes" id="UP001066276">
    <property type="component" value="Chromosome 6"/>
</dbReference>
<feature type="region of interest" description="Disordered" evidence="1">
    <location>
        <begin position="1"/>
        <end position="24"/>
    </location>
</feature>
<sequence length="73" mass="7480">MVVSRACQEAPSSPTAGPASFDGAPDEEAAEALVYADRPSTKPVAGSCLTGTLGTLEQQELKGEWATISTRGL</sequence>
<comment type="caution">
    <text evidence="2">The sequence shown here is derived from an EMBL/GenBank/DDBJ whole genome shotgun (WGS) entry which is preliminary data.</text>
</comment>
<reference evidence="2" key="1">
    <citation type="journal article" date="2022" name="bioRxiv">
        <title>Sequencing and chromosome-scale assembly of the giantPleurodeles waltlgenome.</title>
        <authorList>
            <person name="Brown T."/>
            <person name="Elewa A."/>
            <person name="Iarovenko S."/>
            <person name="Subramanian E."/>
            <person name="Araus A.J."/>
            <person name="Petzold A."/>
            <person name="Susuki M."/>
            <person name="Suzuki K.-i.T."/>
            <person name="Hayashi T."/>
            <person name="Toyoda A."/>
            <person name="Oliveira C."/>
            <person name="Osipova E."/>
            <person name="Leigh N.D."/>
            <person name="Simon A."/>
            <person name="Yun M.H."/>
        </authorList>
    </citation>
    <scope>NUCLEOTIDE SEQUENCE</scope>
    <source>
        <strain evidence="2">20211129_DDA</strain>
        <tissue evidence="2">Liver</tissue>
    </source>
</reference>
<proteinExistence type="predicted"/>
<dbReference type="EMBL" id="JANPWB010000010">
    <property type="protein sequence ID" value="KAJ1145812.1"/>
    <property type="molecule type" value="Genomic_DNA"/>
</dbReference>
<dbReference type="AlphaFoldDB" id="A0AAV7QZ67"/>
<name>A0AAV7QZ67_PLEWA</name>
<evidence type="ECO:0000256" key="1">
    <source>
        <dbReference type="SAM" id="MobiDB-lite"/>
    </source>
</evidence>
<evidence type="ECO:0000313" key="2">
    <source>
        <dbReference type="EMBL" id="KAJ1145812.1"/>
    </source>
</evidence>
<keyword evidence="3" id="KW-1185">Reference proteome</keyword>
<accession>A0AAV7QZ67</accession>
<organism evidence="2 3">
    <name type="scientific">Pleurodeles waltl</name>
    <name type="common">Iberian ribbed newt</name>
    <dbReference type="NCBI Taxonomy" id="8319"/>
    <lineage>
        <taxon>Eukaryota</taxon>
        <taxon>Metazoa</taxon>
        <taxon>Chordata</taxon>
        <taxon>Craniata</taxon>
        <taxon>Vertebrata</taxon>
        <taxon>Euteleostomi</taxon>
        <taxon>Amphibia</taxon>
        <taxon>Batrachia</taxon>
        <taxon>Caudata</taxon>
        <taxon>Salamandroidea</taxon>
        <taxon>Salamandridae</taxon>
        <taxon>Pleurodelinae</taxon>
        <taxon>Pleurodeles</taxon>
    </lineage>
</organism>
<gene>
    <name evidence="2" type="ORF">NDU88_012096</name>
</gene>